<dbReference type="InterPro" id="IPR000192">
    <property type="entry name" value="Aminotrans_V_dom"/>
</dbReference>
<dbReference type="InterPro" id="IPR015421">
    <property type="entry name" value="PyrdxlP-dep_Trfase_major"/>
</dbReference>
<sequence length="419" mass="44053">MSSSLPAPSHDTAAGSCSAHNMPAPDVAAAPAGQRSDVPRPVTGPSGGLFHHALFEIPESVSYLDGAAYSPLPHSVRAAGEHGILSKSQPWAYPAARSDAVAERARTLAARLINASPDDVAILGSVSQCIATAARNLTLTPGHRLLRMAAEFPSQSLIWDRLAAECGVLPEIVERPAEGDWTAALRAAITRPGAPPVTLAALTPLHWSDGALVRLDALVPLLRAQGAAVVVDATQAVGVIPTDVAALQPDFLAFPAYKWLLGPFGLGFLYAAPHRQNGLPIDENNNNRPSGVPAPGARRYDKGERNDPILLPMASAGMELVLGWGVEAVAAHLRRFTDQLARDAVALGLEVLPPHLRAPHILGVRIPGGMPPDLLALLAAGGVHCSDRLGVLRVSPHVWCREGDPDRFRDVLRQALNGG</sequence>
<dbReference type="Gene3D" id="3.40.640.10">
    <property type="entry name" value="Type I PLP-dependent aspartate aminotransferase-like (Major domain)"/>
    <property type="match status" value="1"/>
</dbReference>
<feature type="region of interest" description="Disordered" evidence="2">
    <location>
        <begin position="1"/>
        <end position="43"/>
    </location>
</feature>
<dbReference type="RefSeq" id="WP_377043266.1">
    <property type="nucleotide sequence ID" value="NZ_JBHLUN010000003.1"/>
</dbReference>
<dbReference type="Gene3D" id="3.90.1150.10">
    <property type="entry name" value="Aspartate Aminotransferase, domain 1"/>
    <property type="match status" value="1"/>
</dbReference>
<keyword evidence="4" id="KW-0032">Aminotransferase</keyword>
<evidence type="ECO:0000256" key="2">
    <source>
        <dbReference type="SAM" id="MobiDB-lite"/>
    </source>
</evidence>
<evidence type="ECO:0000259" key="3">
    <source>
        <dbReference type="Pfam" id="PF00266"/>
    </source>
</evidence>
<comment type="caution">
    <text evidence="4">The sequence shown here is derived from an EMBL/GenBank/DDBJ whole genome shotgun (WGS) entry which is preliminary data.</text>
</comment>
<feature type="domain" description="Aminotransferase class V" evidence="3">
    <location>
        <begin position="63"/>
        <end position="384"/>
    </location>
</feature>
<evidence type="ECO:0000256" key="1">
    <source>
        <dbReference type="ARBA" id="ARBA00022898"/>
    </source>
</evidence>
<evidence type="ECO:0000313" key="4">
    <source>
        <dbReference type="EMBL" id="MFC0407551.1"/>
    </source>
</evidence>
<keyword evidence="5" id="KW-1185">Reference proteome</keyword>
<proteinExistence type="predicted"/>
<reference evidence="4 5" key="1">
    <citation type="submission" date="2024-09" db="EMBL/GenBank/DDBJ databases">
        <authorList>
            <person name="Sun Q."/>
            <person name="Mori K."/>
        </authorList>
    </citation>
    <scope>NUCLEOTIDE SEQUENCE [LARGE SCALE GENOMIC DNA]</scope>
    <source>
        <strain evidence="4 5">TBRC 5777</strain>
    </source>
</reference>
<dbReference type="PANTHER" id="PTHR43586:SF15">
    <property type="entry name" value="BLR3095 PROTEIN"/>
    <property type="match status" value="1"/>
</dbReference>
<keyword evidence="4" id="KW-0808">Transferase</keyword>
<dbReference type="GO" id="GO:0008483">
    <property type="term" value="F:transaminase activity"/>
    <property type="evidence" value="ECO:0007669"/>
    <property type="project" value="UniProtKB-KW"/>
</dbReference>
<accession>A0ABV6JTA2</accession>
<dbReference type="PANTHER" id="PTHR43586">
    <property type="entry name" value="CYSTEINE DESULFURASE"/>
    <property type="match status" value="1"/>
</dbReference>
<gene>
    <name evidence="4" type="ORF">ACFFGY_04780</name>
</gene>
<feature type="region of interest" description="Disordered" evidence="2">
    <location>
        <begin position="279"/>
        <end position="303"/>
    </location>
</feature>
<dbReference type="Pfam" id="PF00266">
    <property type="entry name" value="Aminotran_5"/>
    <property type="match status" value="1"/>
</dbReference>
<dbReference type="SUPFAM" id="SSF53383">
    <property type="entry name" value="PLP-dependent transferases"/>
    <property type="match status" value="1"/>
</dbReference>
<name>A0ABV6JTA2_9PROT</name>
<evidence type="ECO:0000313" key="5">
    <source>
        <dbReference type="Proteomes" id="UP001589865"/>
    </source>
</evidence>
<dbReference type="InterPro" id="IPR015422">
    <property type="entry name" value="PyrdxlP-dep_Trfase_small"/>
</dbReference>
<dbReference type="Proteomes" id="UP001589865">
    <property type="component" value="Unassembled WGS sequence"/>
</dbReference>
<keyword evidence="1" id="KW-0663">Pyridoxal phosphate</keyword>
<organism evidence="4 5">
    <name type="scientific">Roseomonas elaeocarpi</name>
    <dbReference type="NCBI Taxonomy" id="907779"/>
    <lineage>
        <taxon>Bacteria</taxon>
        <taxon>Pseudomonadati</taxon>
        <taxon>Pseudomonadota</taxon>
        <taxon>Alphaproteobacteria</taxon>
        <taxon>Acetobacterales</taxon>
        <taxon>Roseomonadaceae</taxon>
        <taxon>Roseomonas</taxon>
    </lineage>
</organism>
<dbReference type="EMBL" id="JBHLUN010000003">
    <property type="protein sequence ID" value="MFC0407551.1"/>
    <property type="molecule type" value="Genomic_DNA"/>
</dbReference>
<protein>
    <submittedName>
        <fullName evidence="4">Aminotransferase class V-fold PLP-dependent enzyme</fullName>
    </submittedName>
</protein>
<dbReference type="InterPro" id="IPR015424">
    <property type="entry name" value="PyrdxlP-dep_Trfase"/>
</dbReference>